<organism evidence="4">
    <name type="scientific">Eremomyces bilateralis CBS 781.70</name>
    <dbReference type="NCBI Taxonomy" id="1392243"/>
    <lineage>
        <taxon>Eukaryota</taxon>
        <taxon>Fungi</taxon>
        <taxon>Dikarya</taxon>
        <taxon>Ascomycota</taxon>
        <taxon>Pezizomycotina</taxon>
        <taxon>Dothideomycetes</taxon>
        <taxon>Dothideomycetes incertae sedis</taxon>
        <taxon>Eremomycetales</taxon>
        <taxon>Eremomycetaceae</taxon>
        <taxon>Eremomyces</taxon>
    </lineage>
</organism>
<dbReference type="PANTHER" id="PTHR10622:SF10">
    <property type="entry name" value="HET DOMAIN-CONTAINING PROTEIN"/>
    <property type="match status" value="1"/>
</dbReference>
<evidence type="ECO:0000313" key="5">
    <source>
        <dbReference type="Proteomes" id="UP000504638"/>
    </source>
</evidence>
<dbReference type="PANTHER" id="PTHR10622">
    <property type="entry name" value="HET DOMAIN-CONTAINING PROTEIN"/>
    <property type="match status" value="1"/>
</dbReference>
<dbReference type="Pfam" id="PF26640">
    <property type="entry name" value="DUF8212"/>
    <property type="match status" value="1"/>
</dbReference>
<dbReference type="EMBL" id="ML975150">
    <property type="protein sequence ID" value="KAF1816568.1"/>
    <property type="molecule type" value="Genomic_DNA"/>
</dbReference>
<dbReference type="Proteomes" id="UP000504638">
    <property type="component" value="Unplaced"/>
</dbReference>
<feature type="domain" description="DUF8212" evidence="3">
    <location>
        <begin position="223"/>
        <end position="248"/>
    </location>
</feature>
<gene>
    <name evidence="4 6" type="ORF">P152DRAFT_505150</name>
</gene>
<evidence type="ECO:0000259" key="3">
    <source>
        <dbReference type="Pfam" id="PF26640"/>
    </source>
</evidence>
<dbReference type="OrthoDB" id="20872at2759"/>
<evidence type="ECO:0000313" key="6">
    <source>
        <dbReference type="RefSeq" id="XP_033538199.1"/>
    </source>
</evidence>
<evidence type="ECO:0000313" key="4">
    <source>
        <dbReference type="EMBL" id="KAF1816568.1"/>
    </source>
</evidence>
<evidence type="ECO:0000259" key="2">
    <source>
        <dbReference type="Pfam" id="PF06985"/>
    </source>
</evidence>
<dbReference type="GeneID" id="54422992"/>
<dbReference type="InterPro" id="IPR010730">
    <property type="entry name" value="HET"/>
</dbReference>
<dbReference type="Pfam" id="PF06985">
    <property type="entry name" value="HET"/>
    <property type="match status" value="1"/>
</dbReference>
<reference evidence="6" key="3">
    <citation type="submission" date="2025-04" db="UniProtKB">
        <authorList>
            <consortium name="RefSeq"/>
        </authorList>
    </citation>
    <scope>IDENTIFICATION</scope>
    <source>
        <strain evidence="6">CBS 781.70</strain>
    </source>
</reference>
<reference evidence="4 6" key="1">
    <citation type="submission" date="2020-01" db="EMBL/GenBank/DDBJ databases">
        <authorList>
            <consortium name="DOE Joint Genome Institute"/>
            <person name="Haridas S."/>
            <person name="Albert R."/>
            <person name="Binder M."/>
            <person name="Bloem J."/>
            <person name="Labutti K."/>
            <person name="Salamov A."/>
            <person name="Andreopoulos B."/>
            <person name="Baker S.E."/>
            <person name="Barry K."/>
            <person name="Bills G."/>
            <person name="Bluhm B.H."/>
            <person name="Cannon C."/>
            <person name="Castanera R."/>
            <person name="Culley D.E."/>
            <person name="Daum C."/>
            <person name="Ezra D."/>
            <person name="Gonzalez J.B."/>
            <person name="Henrissat B."/>
            <person name="Kuo A."/>
            <person name="Liang C."/>
            <person name="Lipzen A."/>
            <person name="Lutzoni F."/>
            <person name="Magnuson J."/>
            <person name="Mondo S."/>
            <person name="Nolan M."/>
            <person name="Ohm R."/>
            <person name="Pangilinan J."/>
            <person name="Park H.-J."/>
            <person name="Ramirez L."/>
            <person name="Alfaro M."/>
            <person name="Sun H."/>
            <person name="Tritt A."/>
            <person name="Yoshinaga Y."/>
            <person name="Zwiers L.-H."/>
            <person name="Turgeon B.G."/>
            <person name="Goodwin S.B."/>
            <person name="Spatafora J.W."/>
            <person name="Crous P.W."/>
            <person name="Grigoriev I.V."/>
        </authorList>
    </citation>
    <scope>NUCLEOTIDE SEQUENCE</scope>
    <source>
        <strain evidence="4 6">CBS 781.70</strain>
    </source>
</reference>
<dbReference type="AlphaFoldDB" id="A0A6G1GET0"/>
<proteinExistence type="predicted"/>
<name>A0A6G1GET0_9PEZI</name>
<evidence type="ECO:0000256" key="1">
    <source>
        <dbReference type="SAM" id="MobiDB-lite"/>
    </source>
</evidence>
<reference evidence="6" key="2">
    <citation type="submission" date="2020-04" db="EMBL/GenBank/DDBJ databases">
        <authorList>
            <consortium name="NCBI Genome Project"/>
        </authorList>
    </citation>
    <scope>NUCLEOTIDE SEQUENCE</scope>
    <source>
        <strain evidence="6">CBS 781.70</strain>
    </source>
</reference>
<feature type="region of interest" description="Disordered" evidence="1">
    <location>
        <begin position="247"/>
        <end position="272"/>
    </location>
</feature>
<dbReference type="InterPro" id="IPR058525">
    <property type="entry name" value="DUF8212"/>
</dbReference>
<feature type="domain" description="Heterokaryon incompatibility" evidence="2">
    <location>
        <begin position="22"/>
        <end position="113"/>
    </location>
</feature>
<keyword evidence="5" id="KW-1185">Reference proteome</keyword>
<accession>A0A6G1GET0</accession>
<protein>
    <submittedName>
        <fullName evidence="4 6">HET-domain-containing protein</fullName>
    </submittedName>
</protein>
<sequence length="272" mass="31506">MRLLRTKDLRFEEYFGKPTPPYAILSHTWYPDHEEVTYREMCVGKGTKKLGYDKVRKCGQIAAGNGLKYFWVDTCCIDKSNNVELTESIRSMFEWYRKARVCYAYLSDVSALSFRPTVSCFKAIKWFTRGWTLQEFLAPADVQFISKEWKYLGSKAGNLTRVIEEFTGIPKAVLEGVALTMFSVAERMSWAVGRRTTRVEDIAYSLMGIFDVDIPPLYGEKGNAFIRLQEEIMRRTDDQSIFAWKEPDPSFPKKLMVDYPRHPPPAYGSRET</sequence>
<dbReference type="RefSeq" id="XP_033538199.1">
    <property type="nucleotide sequence ID" value="XM_033682422.1"/>
</dbReference>